<sequence>MIMLTQILIIINIIINIPSGNSAAVAPALYVFGDSLFDSGNNNLLPTLARANFAPYGMNFDGGATGRFTNGRTVVDFLAEYLGLPYSPPYLSLIRRVLRPEELTGLNFASGSCGILPDTGNDLGKCLNLGEQINYFERTVKEELPRHYQNSDALSHYLSKSVFVVSIGSNDYINNYLDQRYDTSKRYTPQSFAKLLIDHLSIQFQVIVPPPPPHAHTQKNTHTHTHTQRKENYVLFREYELSK</sequence>
<dbReference type="Gene3D" id="3.40.50.1110">
    <property type="entry name" value="SGNH hydrolase"/>
    <property type="match status" value="1"/>
</dbReference>
<dbReference type="PANTHER" id="PTHR45650:SF14">
    <property type="entry name" value="GDSL ESTERASE_LIPASE 7-LIKE"/>
    <property type="match status" value="1"/>
</dbReference>
<evidence type="ECO:0000256" key="5">
    <source>
        <dbReference type="ARBA" id="ARBA00022801"/>
    </source>
</evidence>
<keyword evidence="7" id="KW-0443">Lipid metabolism</keyword>
<dbReference type="GO" id="GO:0016042">
    <property type="term" value="P:lipid catabolic process"/>
    <property type="evidence" value="ECO:0007669"/>
    <property type="project" value="UniProtKB-KW"/>
</dbReference>
<organism evidence="9 10">
    <name type="scientific">Buddleja alternifolia</name>
    <dbReference type="NCBI Taxonomy" id="168488"/>
    <lineage>
        <taxon>Eukaryota</taxon>
        <taxon>Viridiplantae</taxon>
        <taxon>Streptophyta</taxon>
        <taxon>Embryophyta</taxon>
        <taxon>Tracheophyta</taxon>
        <taxon>Spermatophyta</taxon>
        <taxon>Magnoliopsida</taxon>
        <taxon>eudicotyledons</taxon>
        <taxon>Gunneridae</taxon>
        <taxon>Pentapetalae</taxon>
        <taxon>asterids</taxon>
        <taxon>lamiids</taxon>
        <taxon>Lamiales</taxon>
        <taxon>Scrophulariaceae</taxon>
        <taxon>Buddlejeae</taxon>
        <taxon>Buddleja</taxon>
    </lineage>
</organism>
<dbReference type="AlphaFoldDB" id="A0AAV6XZD4"/>
<accession>A0AAV6XZD4</accession>
<dbReference type="Pfam" id="PF00657">
    <property type="entry name" value="Lipase_GDSL"/>
    <property type="match status" value="1"/>
</dbReference>
<feature type="chain" id="PRO_5043731212" description="GDSL esterase/lipase 7" evidence="8">
    <location>
        <begin position="23"/>
        <end position="243"/>
    </location>
</feature>
<keyword evidence="5" id="KW-0378">Hydrolase</keyword>
<keyword evidence="3" id="KW-0964">Secreted</keyword>
<comment type="similarity">
    <text evidence="2">Belongs to the 'GDSL' lipolytic enzyme family.</text>
</comment>
<evidence type="ECO:0000256" key="1">
    <source>
        <dbReference type="ARBA" id="ARBA00004613"/>
    </source>
</evidence>
<dbReference type="GO" id="GO:0005576">
    <property type="term" value="C:extracellular region"/>
    <property type="evidence" value="ECO:0007669"/>
    <property type="project" value="UniProtKB-SubCell"/>
</dbReference>
<evidence type="ECO:0000256" key="8">
    <source>
        <dbReference type="SAM" id="SignalP"/>
    </source>
</evidence>
<evidence type="ECO:0000313" key="10">
    <source>
        <dbReference type="Proteomes" id="UP000826271"/>
    </source>
</evidence>
<dbReference type="InterPro" id="IPR051238">
    <property type="entry name" value="GDSL_esterase/lipase"/>
</dbReference>
<evidence type="ECO:0000256" key="3">
    <source>
        <dbReference type="ARBA" id="ARBA00022525"/>
    </source>
</evidence>
<reference evidence="9" key="1">
    <citation type="submission" date="2019-10" db="EMBL/GenBank/DDBJ databases">
        <authorList>
            <person name="Zhang R."/>
            <person name="Pan Y."/>
            <person name="Wang J."/>
            <person name="Ma R."/>
            <person name="Yu S."/>
        </authorList>
    </citation>
    <scope>NUCLEOTIDE SEQUENCE</scope>
    <source>
        <strain evidence="9">LA-IB0</strain>
        <tissue evidence="9">Leaf</tissue>
    </source>
</reference>
<evidence type="ECO:0000313" key="9">
    <source>
        <dbReference type="EMBL" id="KAG8384563.1"/>
    </source>
</evidence>
<keyword evidence="10" id="KW-1185">Reference proteome</keyword>
<protein>
    <recommendedName>
        <fullName evidence="11">GDSL esterase/lipase 7</fullName>
    </recommendedName>
</protein>
<comment type="subcellular location">
    <subcellularLocation>
        <location evidence="1">Secreted</location>
    </subcellularLocation>
</comment>
<dbReference type="Proteomes" id="UP000826271">
    <property type="component" value="Unassembled WGS sequence"/>
</dbReference>
<name>A0AAV6XZD4_9LAMI</name>
<dbReference type="PANTHER" id="PTHR45650">
    <property type="entry name" value="GDSL-LIKE LIPASE/ACYLHYDROLASE-RELATED"/>
    <property type="match status" value="1"/>
</dbReference>
<dbReference type="GO" id="GO:0016788">
    <property type="term" value="F:hydrolase activity, acting on ester bonds"/>
    <property type="evidence" value="ECO:0007669"/>
    <property type="project" value="InterPro"/>
</dbReference>
<evidence type="ECO:0000256" key="6">
    <source>
        <dbReference type="ARBA" id="ARBA00022963"/>
    </source>
</evidence>
<dbReference type="EMBL" id="WHWC01000004">
    <property type="protein sequence ID" value="KAG8384563.1"/>
    <property type="molecule type" value="Genomic_DNA"/>
</dbReference>
<feature type="signal peptide" evidence="8">
    <location>
        <begin position="1"/>
        <end position="22"/>
    </location>
</feature>
<evidence type="ECO:0000256" key="7">
    <source>
        <dbReference type="ARBA" id="ARBA00023098"/>
    </source>
</evidence>
<proteinExistence type="inferred from homology"/>
<gene>
    <name evidence="9" type="ORF">BUALT_Bualt04G0130800</name>
</gene>
<dbReference type="InterPro" id="IPR036514">
    <property type="entry name" value="SGNH_hydro_sf"/>
</dbReference>
<comment type="caution">
    <text evidence="9">The sequence shown here is derived from an EMBL/GenBank/DDBJ whole genome shotgun (WGS) entry which is preliminary data.</text>
</comment>
<dbReference type="InterPro" id="IPR001087">
    <property type="entry name" value="GDSL"/>
</dbReference>
<keyword evidence="4 8" id="KW-0732">Signal</keyword>
<evidence type="ECO:0000256" key="4">
    <source>
        <dbReference type="ARBA" id="ARBA00022729"/>
    </source>
</evidence>
<evidence type="ECO:0000256" key="2">
    <source>
        <dbReference type="ARBA" id="ARBA00008668"/>
    </source>
</evidence>
<evidence type="ECO:0008006" key="11">
    <source>
        <dbReference type="Google" id="ProtNLM"/>
    </source>
</evidence>
<keyword evidence="6" id="KW-0442">Lipid degradation</keyword>